<feature type="region of interest" description="Disordered" evidence="2">
    <location>
        <begin position="482"/>
        <end position="506"/>
    </location>
</feature>
<evidence type="ECO:0000313" key="5">
    <source>
        <dbReference type="Proteomes" id="UP000325218"/>
    </source>
</evidence>
<accession>A0A5D0CZK7</accession>
<gene>
    <name evidence="4" type="ORF">FRY98_05825</name>
</gene>
<keyword evidence="1" id="KW-0175">Coiled coil</keyword>
<evidence type="ECO:0000256" key="1">
    <source>
        <dbReference type="SAM" id="Coils"/>
    </source>
</evidence>
<dbReference type="Proteomes" id="UP000325218">
    <property type="component" value="Unassembled WGS sequence"/>
</dbReference>
<evidence type="ECO:0000256" key="2">
    <source>
        <dbReference type="SAM" id="MobiDB-lite"/>
    </source>
</evidence>
<keyword evidence="3" id="KW-1133">Transmembrane helix</keyword>
<dbReference type="AlphaFoldDB" id="A0A5D0CZK7"/>
<feature type="coiled-coil region" evidence="1">
    <location>
        <begin position="447"/>
        <end position="474"/>
    </location>
</feature>
<name>A0A5D0CZK7_9BACL</name>
<evidence type="ECO:0000256" key="3">
    <source>
        <dbReference type="SAM" id="Phobius"/>
    </source>
</evidence>
<dbReference type="EMBL" id="VSDO01000001">
    <property type="protein sequence ID" value="TYA15170.1"/>
    <property type="molecule type" value="Genomic_DNA"/>
</dbReference>
<feature type="compositionally biased region" description="Basic and acidic residues" evidence="2">
    <location>
        <begin position="482"/>
        <end position="495"/>
    </location>
</feature>
<feature type="transmembrane region" description="Helical" evidence="3">
    <location>
        <begin position="12"/>
        <end position="33"/>
    </location>
</feature>
<dbReference type="OrthoDB" id="2385264at2"/>
<keyword evidence="3" id="KW-0472">Membrane</keyword>
<protein>
    <submittedName>
        <fullName evidence="4">Uncharacterized protein</fullName>
    </submittedName>
</protein>
<reference evidence="4 5" key="1">
    <citation type="submission" date="2019-08" db="EMBL/GenBank/DDBJ databases">
        <title>Genome sequencing of Paenibacillus faecis DSM 23593(T).</title>
        <authorList>
            <person name="Kook J.-K."/>
            <person name="Park S.-N."/>
            <person name="Lim Y.K."/>
        </authorList>
    </citation>
    <scope>NUCLEOTIDE SEQUENCE [LARGE SCALE GENOMIC DNA]</scope>
    <source>
        <strain evidence="4 5">DSM 23593</strain>
    </source>
</reference>
<comment type="caution">
    <text evidence="4">The sequence shown here is derived from an EMBL/GenBank/DDBJ whole genome shotgun (WGS) entry which is preliminary data.</text>
</comment>
<keyword evidence="5" id="KW-1185">Reference proteome</keyword>
<sequence length="741" mass="82027">MSFFNRERGERGAVSVFLIMIFAVVFAFVSIFVDFARISALQAKAEMLAHAASRSVMSTYDPQLLEKYGLFAFGETDANYLMSKVLQTQFDTLNSSESLPIVNAELDSSSVELLRPLGTYAVFEQQIREQMKYKAPIDFTIEIVNRFKPMSGMMKEASNTVDLLGKLQKLYERREAKLDDMLDKQTRASVQVEKFGIWVPRAGGSAGDGEPEDISTAADVAAQYGEYARKLEEDRDREPLEKMYTLEIGRYRSGASRVFDRLRDGNREAGQLHRELLPEAKRLLNEAREINAEMKRIIKEAEERPAQNGYNAMAHAESTGGNDMLSGGEQIDQIRRRSPELILPEELFTDFEHDISRQAADYAKTDAAVSSFLAVEGSVLAAACSEGGLFSNLERMRSEVGGYARNYVDSGAGNLLEQNRRKLGDHRSSDAERKATEKKAATKLKEAGNLIGQISGLKEKLKEEQKQFDQLEAYFHANREVNSHSDSAKGGKDADPGADPYEAGGEAMEGMDSLYGGFSGLLQGMTDNCFQTEYIASYFRFFDVSSLKGLLKKGGAGKEGVISAAFTADRQEVEYILYGFHNPAGNLAAAYGEIFTLRLAIRTMEGLVKNASKGNPLLILASALLYGVENAIKDLMDLTQKGSLELSDYLKVQFSYRDHLRLFLLVHGRNGNRLSRMLAVIRMNTGIATEERATYLKGSVNVSSPLWFLPGVAKAMSSAGVLSGRVEGSRYVASKQADFSY</sequence>
<keyword evidence="3" id="KW-0812">Transmembrane</keyword>
<evidence type="ECO:0000313" key="4">
    <source>
        <dbReference type="EMBL" id="TYA15170.1"/>
    </source>
</evidence>
<proteinExistence type="predicted"/>
<organism evidence="4 5">
    <name type="scientific">Paenibacillus faecis</name>
    <dbReference type="NCBI Taxonomy" id="862114"/>
    <lineage>
        <taxon>Bacteria</taxon>
        <taxon>Bacillati</taxon>
        <taxon>Bacillota</taxon>
        <taxon>Bacilli</taxon>
        <taxon>Bacillales</taxon>
        <taxon>Paenibacillaceae</taxon>
        <taxon>Paenibacillus</taxon>
    </lineage>
</organism>
<feature type="region of interest" description="Disordered" evidence="2">
    <location>
        <begin position="419"/>
        <end position="438"/>
    </location>
</feature>